<sequence>MSKKNTTETPASSGSDSASASKLTTKKSSIYVLPLVSAAVVALAIGAAKYADVPLNADGLQTLVDQISTMGKPGLVDSTIVGDALPDKYETSLVDMDVRHLVNELVCNDTEYSVAPLFDGKTFHVTEPMETQQPMGDDRVFFMLNGRNDGVYMSWNGDFECVGQAAEMAAAWLGADRDDMVNGVRLYSQMGWPVRNAAELSATKNIVHVLLDFQLWQWPGIKKGYKYVLEDGVTLTMVGMSPKVLDVEYFLTQEEADKVIEIGSPKLDRSKVDGSNSSKVVTKSRTSHTAFLPDSYFTRDFMTRSARVARLPSPSFVERMQLVRYAAGEFYRQHFDTFHSREFLPKGANSYVVDDYKEWAKWAAEKLRSLDQSKVPEEFREGGLLFPDAEDQQTFPNALLEVFFEQMNSTNMFTALYDAKQNDWIRTNLDDNAVNMIPDLMDEKRRPSYLPRIVKAWEKKLGLGELRYTLPKHESNSVSHFFHWVRWAKERVSFLGDKAPAVVRPDGMLYPRYTVEFQEELLKFILDDYTKGFIVRMTNNEWYDWMVTNRGRNHVLFQVMQVWPQFAELVIRTWEAHVGNAPQLRYTLPDYIKHFHPQRYVTLFLYLNNQTKVGGETVFPFSLDRYSDEKIQRDGMDECSSGLAVPPLGLHASLFYVQTPEGDTDDMSRHGGCPPHEGVKWGANSFMWDSDANEGADLWTTNARVLSTLGVLPDKYETSLVDMDVRHLVNELVCNDTEYSVAPLFDGKTFHVTEPMETQQPMGDDRVFFMLNGRNDGVYMSWNGDFECVGQAAEMAAAWLGADRDDMVNGVRLYSQMGWPVRNAAELSATKNIVHVLLDFQLWQWPGIKKGYKYVLEDGVTLTMVGMSPKVLDVEYFLTQEEADKVIEIGSPKLDRSKVDGSNSSKVVTKSRTSHTAFLPDNHFTRDFRTRSARVARLPSATFSERLQLVRYNAGEFYRKHLDTFDSREFLPKAASHAFGVDAYKQWAIWAAGKIRELSQQRDIPEDFREGGSLFPNAEDNQRFPNALAKMFYTAANESNLFKALSNEDWLSWLDENVNNNAYGILDSLFAADKKPEYLPLLVKTWEDTLGVPELQYTFPKPPMNSISHFFAWVRWAKERIAFLDNKVPALARPSGELYPKFTVEFQEKLLAFILDDYSREYITRITSEEWYTWMVENRGRNHVMFNTLKNFPQFAELTIKTWEASVNAPFQLRYKLPVYVKDFHPQRYATLFLYLNNQTKVGGETVFPFSLDRYSDETIVRDGMDECSSGLAVPPLSLHASLFYVQTPEGDVDHMSRHGGCPPHEGTKWGANSFMWDSDADEAAELWTTK</sequence>
<gene>
    <name evidence="9" type="ORF">BBJ29_005440</name>
    <name evidence="10" type="ORF">BBP00_00003744</name>
</gene>
<comment type="cofactor">
    <cofactor evidence="1">
        <name>L-ascorbate</name>
        <dbReference type="ChEBI" id="CHEBI:38290"/>
    </cofactor>
</comment>
<keyword evidence="2" id="KW-0479">Metal-binding</keyword>
<evidence type="ECO:0000313" key="12">
    <source>
        <dbReference type="Proteomes" id="UP000284657"/>
    </source>
</evidence>
<feature type="domain" description="Prolyl 4-hydroxylase alpha subunit" evidence="8">
    <location>
        <begin position="242"/>
        <end position="688"/>
    </location>
</feature>
<dbReference type="Proteomes" id="UP000284657">
    <property type="component" value="Unassembled WGS sequence"/>
</dbReference>
<dbReference type="EMBL" id="MBAD02001998">
    <property type="protein sequence ID" value="RLN50628.1"/>
    <property type="molecule type" value="Genomic_DNA"/>
</dbReference>
<dbReference type="FunFam" id="2.60.120.620:FF:000043">
    <property type="entry name" value="Serine/threonine-protein kinase CTR1"/>
    <property type="match status" value="1"/>
</dbReference>
<keyword evidence="5" id="KW-0408">Iron</keyword>
<dbReference type="GO" id="GO:0005783">
    <property type="term" value="C:endoplasmic reticulum"/>
    <property type="evidence" value="ECO:0007669"/>
    <property type="project" value="TreeGrafter"/>
</dbReference>
<keyword evidence="7" id="KW-0472">Membrane</keyword>
<dbReference type="Gene3D" id="2.60.120.620">
    <property type="entry name" value="q2cbj1_9rhob like domain"/>
    <property type="match status" value="4"/>
</dbReference>
<evidence type="ECO:0000313" key="10">
    <source>
        <dbReference type="EMBL" id="RLN63969.1"/>
    </source>
</evidence>
<evidence type="ECO:0000256" key="3">
    <source>
        <dbReference type="ARBA" id="ARBA00022964"/>
    </source>
</evidence>
<evidence type="ECO:0000313" key="11">
    <source>
        <dbReference type="Proteomes" id="UP000277300"/>
    </source>
</evidence>
<evidence type="ECO:0000256" key="1">
    <source>
        <dbReference type="ARBA" id="ARBA00001961"/>
    </source>
</evidence>
<feature type="region of interest" description="Disordered" evidence="6">
    <location>
        <begin position="1"/>
        <end position="20"/>
    </location>
</feature>
<evidence type="ECO:0000256" key="6">
    <source>
        <dbReference type="SAM" id="MobiDB-lite"/>
    </source>
</evidence>
<dbReference type="OrthoDB" id="420380at2759"/>
<dbReference type="SMART" id="SM00702">
    <property type="entry name" value="P4Hc"/>
    <property type="match status" value="2"/>
</dbReference>
<keyword evidence="3" id="KW-0223">Dioxygenase</keyword>
<dbReference type="GO" id="GO:0031418">
    <property type="term" value="F:L-ascorbic acid binding"/>
    <property type="evidence" value="ECO:0007669"/>
    <property type="project" value="InterPro"/>
</dbReference>
<dbReference type="PANTHER" id="PTHR10869">
    <property type="entry name" value="PROLYL 4-HYDROXYLASE ALPHA SUBUNIT"/>
    <property type="match status" value="1"/>
</dbReference>
<evidence type="ECO:0000256" key="5">
    <source>
        <dbReference type="ARBA" id="ARBA00023004"/>
    </source>
</evidence>
<keyword evidence="4" id="KW-0560">Oxidoreductase</keyword>
<dbReference type="InterPro" id="IPR006620">
    <property type="entry name" value="Pro_4_hyd_alph"/>
</dbReference>
<dbReference type="FunFam" id="2.60.120.620:FF:000023">
    <property type="entry name" value="Transmembrane prolyl 4-hydroxylase"/>
    <property type="match status" value="2"/>
</dbReference>
<feature type="transmembrane region" description="Helical" evidence="7">
    <location>
        <begin position="30"/>
        <end position="51"/>
    </location>
</feature>
<comment type="caution">
    <text evidence="10">The sequence shown here is derived from an EMBL/GenBank/DDBJ whole genome shotgun (WGS) entry which is preliminary data.</text>
</comment>
<dbReference type="PANTHER" id="PTHR10869:SF226">
    <property type="entry name" value="PROLYL 4-HYDROXYLASE ALPHA SUBUNIT DOMAIN-CONTAINING PROTEIN"/>
    <property type="match status" value="1"/>
</dbReference>
<dbReference type="EMBL" id="MBDO02000083">
    <property type="protein sequence ID" value="RLN63969.1"/>
    <property type="molecule type" value="Genomic_DNA"/>
</dbReference>
<organism evidence="10 11">
    <name type="scientific">Phytophthora kernoviae</name>
    <dbReference type="NCBI Taxonomy" id="325452"/>
    <lineage>
        <taxon>Eukaryota</taxon>
        <taxon>Sar</taxon>
        <taxon>Stramenopiles</taxon>
        <taxon>Oomycota</taxon>
        <taxon>Peronosporomycetes</taxon>
        <taxon>Peronosporales</taxon>
        <taxon>Peronosporaceae</taxon>
        <taxon>Phytophthora</taxon>
    </lineage>
</organism>
<dbReference type="Proteomes" id="UP000277300">
    <property type="component" value="Unassembled WGS sequence"/>
</dbReference>
<reference evidence="11 12" key="1">
    <citation type="submission" date="2018-07" db="EMBL/GenBank/DDBJ databases">
        <title>Genome sequencing of oomycete isolates from Chile give support for New Zealand origin for Phytophthora kernoviae and make available the first Nothophytophthora sp. genome.</title>
        <authorList>
            <person name="Studholme D.J."/>
            <person name="Sanfuentes E."/>
            <person name="Panda P."/>
            <person name="Hill R."/>
            <person name="Sambles C."/>
            <person name="Grant M."/>
            <person name="Williams N.M."/>
            <person name="Mcdougal R.L."/>
        </authorList>
    </citation>
    <scope>NUCLEOTIDE SEQUENCE [LARGE SCALE GENOMIC DNA]</scope>
    <source>
        <strain evidence="10">Chile6</strain>
        <strain evidence="9">Chile7</strain>
    </source>
</reference>
<feature type="domain" description="Prolyl 4-hydroxylase alpha subunit" evidence="8">
    <location>
        <begin position="1134"/>
        <end position="1317"/>
    </location>
</feature>
<proteinExistence type="predicted"/>
<feature type="compositionally biased region" description="Low complexity" evidence="6">
    <location>
        <begin position="11"/>
        <end position="20"/>
    </location>
</feature>
<dbReference type="GO" id="GO:0005506">
    <property type="term" value="F:iron ion binding"/>
    <property type="evidence" value="ECO:0007669"/>
    <property type="project" value="InterPro"/>
</dbReference>
<keyword evidence="7" id="KW-0812">Transmembrane</keyword>
<evidence type="ECO:0000256" key="7">
    <source>
        <dbReference type="SAM" id="Phobius"/>
    </source>
</evidence>
<accession>A0A3F2RTM6</accession>
<evidence type="ECO:0000256" key="4">
    <source>
        <dbReference type="ARBA" id="ARBA00023002"/>
    </source>
</evidence>
<dbReference type="InterPro" id="IPR045054">
    <property type="entry name" value="P4HA-like"/>
</dbReference>
<evidence type="ECO:0000259" key="8">
    <source>
        <dbReference type="SMART" id="SM00702"/>
    </source>
</evidence>
<dbReference type="GO" id="GO:0004656">
    <property type="term" value="F:procollagen-proline 4-dioxygenase activity"/>
    <property type="evidence" value="ECO:0007669"/>
    <property type="project" value="TreeGrafter"/>
</dbReference>
<keyword evidence="7" id="KW-1133">Transmembrane helix</keyword>
<evidence type="ECO:0000313" key="9">
    <source>
        <dbReference type="EMBL" id="RLN50628.1"/>
    </source>
</evidence>
<name>A0A3F2RTM6_9STRA</name>
<protein>
    <recommendedName>
        <fullName evidence="8">Prolyl 4-hydroxylase alpha subunit domain-containing protein</fullName>
    </recommendedName>
</protein>
<evidence type="ECO:0000256" key="2">
    <source>
        <dbReference type="ARBA" id="ARBA00022723"/>
    </source>
</evidence>